<keyword evidence="2" id="KW-1185">Reference proteome</keyword>
<proteinExistence type="predicted"/>
<protein>
    <submittedName>
        <fullName evidence="1">Uncharacterized protein</fullName>
    </submittedName>
</protein>
<organism evidence="1 2">
    <name type="scientific">Romboutsia weinsteinii</name>
    <dbReference type="NCBI Taxonomy" id="2020949"/>
    <lineage>
        <taxon>Bacteria</taxon>
        <taxon>Bacillati</taxon>
        <taxon>Bacillota</taxon>
        <taxon>Clostridia</taxon>
        <taxon>Peptostreptococcales</taxon>
        <taxon>Peptostreptococcaceae</taxon>
        <taxon>Romboutsia</taxon>
    </lineage>
</organism>
<evidence type="ECO:0000313" key="1">
    <source>
        <dbReference type="EMBL" id="RDY29003.1"/>
    </source>
</evidence>
<dbReference type="RefSeq" id="WP_094367245.1">
    <property type="nucleotide sequence ID" value="NZ_NOJY02000004.1"/>
</dbReference>
<dbReference type="AlphaFoldDB" id="A0A371J8G8"/>
<name>A0A371J8G8_9FIRM</name>
<dbReference type="OrthoDB" id="1749384at2"/>
<gene>
    <name evidence="1" type="ORF">CHL78_003530</name>
</gene>
<accession>A0A371J8G8</accession>
<reference evidence="1 2" key="1">
    <citation type="journal article" date="2017" name="Genome Announc.">
        <title>Draft Genome Sequence of Romboutsia weinsteinii sp. nov. Strain CCRI-19649(T) Isolated from Surface Water.</title>
        <authorList>
            <person name="Maheux A.F."/>
            <person name="Boudreau D.K."/>
            <person name="Berube E."/>
            <person name="Boissinot M."/>
            <person name="Cantin P."/>
            <person name="Raymond F."/>
            <person name="Corbeil J."/>
            <person name="Omar R.F."/>
            <person name="Bergeron M.G."/>
        </authorList>
    </citation>
    <scope>NUCLEOTIDE SEQUENCE [LARGE SCALE GENOMIC DNA]</scope>
    <source>
        <strain evidence="1 2">CCRI-19649</strain>
    </source>
</reference>
<dbReference type="EMBL" id="NOJY02000004">
    <property type="protein sequence ID" value="RDY29003.1"/>
    <property type="molecule type" value="Genomic_DNA"/>
</dbReference>
<sequence>MKPVKINIEDFRLNDFINYYEGNIDELVGESVDIRVGINLIDKDYMDVLHFEEDYEDFQTSDDFKEALLNEDYSLLFTIGRTYEGNEKVELIDGKKYNLTYFQGDLYLEENTIKDIGDLSLDLNHFIGLLVNFENDEIDICAVNYSHGCGISTPSIEEIEETGDLEDIIKGFVDRFRD</sequence>
<evidence type="ECO:0000313" key="2">
    <source>
        <dbReference type="Proteomes" id="UP000215694"/>
    </source>
</evidence>
<dbReference type="Proteomes" id="UP000215694">
    <property type="component" value="Unassembled WGS sequence"/>
</dbReference>
<comment type="caution">
    <text evidence="1">The sequence shown here is derived from an EMBL/GenBank/DDBJ whole genome shotgun (WGS) entry which is preliminary data.</text>
</comment>